<evidence type="ECO:0000259" key="14">
    <source>
        <dbReference type="Pfam" id="PF00266"/>
    </source>
</evidence>
<comment type="function">
    <text evidence="1 13">Catalyzes the reversible conversion of 3-phosphohydroxypyruvate to phosphoserine and of 3-hydroxy-2-oxo-4-phosphonooxybutanoate to phosphohydroxythreonine.</text>
</comment>
<dbReference type="PANTHER" id="PTHR21152">
    <property type="entry name" value="AMINOTRANSFERASE CLASS V"/>
    <property type="match status" value="1"/>
</dbReference>
<keyword evidence="7 13" id="KW-0808">Transferase</keyword>
<evidence type="ECO:0000313" key="16">
    <source>
        <dbReference type="Proteomes" id="UP001501791"/>
    </source>
</evidence>
<feature type="binding site" evidence="13">
    <location>
        <position position="121"/>
    </location>
    <ligand>
        <name>pyridoxal 5'-phosphate</name>
        <dbReference type="ChEBI" id="CHEBI:597326"/>
    </ligand>
</feature>
<feature type="binding site" evidence="13">
    <location>
        <position position="223"/>
    </location>
    <ligand>
        <name>pyridoxal 5'-phosphate</name>
        <dbReference type="ChEBI" id="CHEBI:597326"/>
    </ligand>
</feature>
<keyword evidence="6 13" id="KW-0028">Amino-acid biosynthesis</keyword>
<dbReference type="PANTHER" id="PTHR21152:SF40">
    <property type="entry name" value="ALANINE--GLYOXYLATE AMINOTRANSFERASE"/>
    <property type="match status" value="1"/>
</dbReference>
<dbReference type="HAMAP" id="MF_00160">
    <property type="entry name" value="SerC_aminotrans_5"/>
    <property type="match status" value="1"/>
</dbReference>
<dbReference type="InterPro" id="IPR015422">
    <property type="entry name" value="PyrdxlP-dep_Trfase_small"/>
</dbReference>
<dbReference type="InterPro" id="IPR022278">
    <property type="entry name" value="Pser_aminoTfrase"/>
</dbReference>
<accession>A0ABN2CQB4</accession>
<comment type="similarity">
    <text evidence="3 13">Belongs to the class-V pyridoxal-phosphate-dependent aminotransferase family. SerC subfamily.</text>
</comment>
<evidence type="ECO:0000256" key="6">
    <source>
        <dbReference type="ARBA" id="ARBA00022605"/>
    </source>
</evidence>
<sequence>MTMPVIWHTRVRRRLSCVTATNIEIPDELLPADGRFGAGPARIRKAQIEALNSAADVLGTSHRQAPVKNLVGRIRTGLAELFNLPSGYEVVLGNGGSTAFWDVAAFGLVRERAAHTTFGEFGQKFAKATDEAPHLQDSLILKAEPGTSAVPSPAALTEATGNSDVTADVYAWPHNETSTGVATTITRPEGIDDDSLVLIDATSGAGGLPVDITATDVYYFAPQKNMGSDGGLWVAIMSPKAIARAQEIKDSGRWIPTSLDLVTAIENSRKDQTYNTPAVATLVLLAEQIEWINGNGGLEWATARTRETSGFVYDWAQAAEVAHPFVENPEDRSSVVTTIDFDDSVDAALVASVLRNNGIVDVEPYRKLGRNQLRIATFVSVDPEDVKALLASIDFVIDALA</sequence>
<dbReference type="Proteomes" id="UP001501791">
    <property type="component" value="Unassembled WGS sequence"/>
</dbReference>
<evidence type="ECO:0000256" key="10">
    <source>
        <dbReference type="ARBA" id="ARBA00023299"/>
    </source>
</evidence>
<comment type="caution">
    <text evidence="13">Lacks conserved residue(s) required for the propagation of feature annotation.</text>
</comment>
<reference evidence="15 16" key="1">
    <citation type="journal article" date="2019" name="Int. J. Syst. Evol. Microbiol.">
        <title>The Global Catalogue of Microorganisms (GCM) 10K type strain sequencing project: providing services to taxonomists for standard genome sequencing and annotation.</title>
        <authorList>
            <consortium name="The Broad Institute Genomics Platform"/>
            <consortium name="The Broad Institute Genome Sequencing Center for Infectious Disease"/>
            <person name="Wu L."/>
            <person name="Ma J."/>
        </authorList>
    </citation>
    <scope>NUCLEOTIDE SEQUENCE [LARGE SCALE GENOMIC DNA]</scope>
    <source>
        <strain evidence="15 16">JCM 13319</strain>
    </source>
</reference>
<evidence type="ECO:0000256" key="8">
    <source>
        <dbReference type="ARBA" id="ARBA00022898"/>
    </source>
</evidence>
<dbReference type="EMBL" id="BAAALY010000018">
    <property type="protein sequence ID" value="GAA1560526.1"/>
    <property type="molecule type" value="Genomic_DNA"/>
</dbReference>
<evidence type="ECO:0000256" key="9">
    <source>
        <dbReference type="ARBA" id="ARBA00023096"/>
    </source>
</evidence>
<keyword evidence="16" id="KW-1185">Reference proteome</keyword>
<dbReference type="InterPro" id="IPR000192">
    <property type="entry name" value="Aminotrans_V_dom"/>
</dbReference>
<feature type="binding site" evidence="13">
    <location>
        <position position="200"/>
    </location>
    <ligand>
        <name>pyridoxal 5'-phosphate</name>
        <dbReference type="ChEBI" id="CHEBI:597326"/>
    </ligand>
</feature>
<feature type="binding site" evidence="13">
    <location>
        <position position="63"/>
    </location>
    <ligand>
        <name>L-glutamate</name>
        <dbReference type="ChEBI" id="CHEBI:29985"/>
    </ligand>
</feature>
<evidence type="ECO:0000256" key="1">
    <source>
        <dbReference type="ARBA" id="ARBA00003483"/>
    </source>
</evidence>
<comment type="catalytic activity">
    <reaction evidence="12 13">
        <text>O-phospho-L-serine + 2-oxoglutarate = 3-phosphooxypyruvate + L-glutamate</text>
        <dbReference type="Rhea" id="RHEA:14329"/>
        <dbReference type="ChEBI" id="CHEBI:16810"/>
        <dbReference type="ChEBI" id="CHEBI:18110"/>
        <dbReference type="ChEBI" id="CHEBI:29985"/>
        <dbReference type="ChEBI" id="CHEBI:57524"/>
        <dbReference type="EC" id="2.6.1.52"/>
    </reaction>
</comment>
<evidence type="ECO:0000256" key="7">
    <source>
        <dbReference type="ARBA" id="ARBA00022679"/>
    </source>
</evidence>
<feature type="binding site" evidence="13">
    <location>
        <begin position="275"/>
        <end position="276"/>
    </location>
    <ligand>
        <name>pyridoxal 5'-phosphate</name>
        <dbReference type="ChEBI" id="CHEBI:597326"/>
    </ligand>
</feature>
<name>A0ABN2CQB4_9MICO</name>
<protein>
    <recommendedName>
        <fullName evidence="13">Phosphoserine aminotransferase</fullName>
        <ecNumber evidence="13">2.6.1.52</ecNumber>
    </recommendedName>
    <alternativeName>
        <fullName evidence="13">Phosphohydroxythreonine aminotransferase</fullName>
        <shortName evidence="13">PSAT</shortName>
    </alternativeName>
</protein>
<comment type="subunit">
    <text evidence="13">Homodimer.</text>
</comment>
<evidence type="ECO:0000256" key="13">
    <source>
        <dbReference type="HAMAP-Rule" id="MF_00160"/>
    </source>
</evidence>
<comment type="cofactor">
    <cofactor evidence="13">
        <name>pyridoxal 5'-phosphate</name>
        <dbReference type="ChEBI" id="CHEBI:597326"/>
    </cofactor>
    <text evidence="13">Binds 1 pyridoxal phosphate per subunit.</text>
</comment>
<proteinExistence type="inferred from homology"/>
<feature type="modified residue" description="N6-(pyridoxal phosphate)lysine" evidence="13">
    <location>
        <position position="224"/>
    </location>
</feature>
<comment type="subcellular location">
    <subcellularLocation>
        <location evidence="13">Cytoplasm</location>
    </subcellularLocation>
</comment>
<dbReference type="Gene3D" id="3.40.640.10">
    <property type="entry name" value="Type I PLP-dependent aspartate aminotransferase-like (Major domain)"/>
    <property type="match status" value="1"/>
</dbReference>
<evidence type="ECO:0000256" key="4">
    <source>
        <dbReference type="ARBA" id="ARBA00022490"/>
    </source>
</evidence>
<keyword evidence="4 13" id="KW-0963">Cytoplasm</keyword>
<gene>
    <name evidence="13 15" type="primary">serC</name>
    <name evidence="15" type="ORF">GCM10009691_38080</name>
</gene>
<dbReference type="SUPFAM" id="SSF53383">
    <property type="entry name" value="PLP-dependent transferases"/>
    <property type="match status" value="1"/>
</dbReference>
<keyword evidence="8 13" id="KW-0663">Pyridoxal phosphate</keyword>
<keyword evidence="9 13" id="KW-0664">Pyridoxine biosynthesis</keyword>
<comment type="pathway">
    <text evidence="13">Cofactor biosynthesis; pyridoxine 5'-phosphate biosynthesis; pyridoxine 5'-phosphate from D-erythrose 4-phosphate: step 3/5.</text>
</comment>
<evidence type="ECO:0000256" key="12">
    <source>
        <dbReference type="ARBA" id="ARBA00049007"/>
    </source>
</evidence>
<organism evidence="15 16">
    <name type="scientific">Brevibacterium picturae</name>
    <dbReference type="NCBI Taxonomy" id="260553"/>
    <lineage>
        <taxon>Bacteria</taxon>
        <taxon>Bacillati</taxon>
        <taxon>Actinomycetota</taxon>
        <taxon>Actinomycetes</taxon>
        <taxon>Micrococcales</taxon>
        <taxon>Brevibacteriaceae</taxon>
        <taxon>Brevibacterium</taxon>
    </lineage>
</organism>
<comment type="caution">
    <text evidence="15">The sequence shown here is derived from an EMBL/GenBank/DDBJ whole genome shotgun (WGS) entry which is preliminary data.</text>
</comment>
<evidence type="ECO:0000256" key="11">
    <source>
        <dbReference type="ARBA" id="ARBA00047630"/>
    </source>
</evidence>
<comment type="catalytic activity">
    <reaction evidence="11 13">
        <text>4-(phosphooxy)-L-threonine + 2-oxoglutarate = (R)-3-hydroxy-2-oxo-4-phosphooxybutanoate + L-glutamate</text>
        <dbReference type="Rhea" id="RHEA:16573"/>
        <dbReference type="ChEBI" id="CHEBI:16810"/>
        <dbReference type="ChEBI" id="CHEBI:29985"/>
        <dbReference type="ChEBI" id="CHEBI:58452"/>
        <dbReference type="ChEBI" id="CHEBI:58538"/>
        <dbReference type="EC" id="2.6.1.52"/>
    </reaction>
</comment>
<feature type="binding site" evidence="13">
    <location>
        <position position="177"/>
    </location>
    <ligand>
        <name>pyridoxal 5'-phosphate</name>
        <dbReference type="ChEBI" id="CHEBI:597326"/>
    </ligand>
</feature>
<dbReference type="NCBIfam" id="TIGR01366">
    <property type="entry name" value="serC_3"/>
    <property type="match status" value="1"/>
</dbReference>
<dbReference type="PIRSF" id="PIRSF000525">
    <property type="entry name" value="SerC"/>
    <property type="match status" value="1"/>
</dbReference>
<dbReference type="Gene3D" id="3.90.1150.10">
    <property type="entry name" value="Aspartate Aminotransferase, domain 1"/>
    <property type="match status" value="1"/>
</dbReference>
<feature type="domain" description="Aminotransferase class V" evidence="14">
    <location>
        <begin position="51"/>
        <end position="359"/>
    </location>
</feature>
<dbReference type="Pfam" id="PF00266">
    <property type="entry name" value="Aminotran_5"/>
    <property type="match status" value="1"/>
</dbReference>
<comment type="pathway">
    <text evidence="2 13">Amino-acid biosynthesis; L-serine biosynthesis; L-serine from 3-phospho-D-glycerate: step 2/3.</text>
</comment>
<dbReference type="InterPro" id="IPR015424">
    <property type="entry name" value="PyrdxlP-dep_Trfase"/>
</dbReference>
<evidence type="ECO:0000313" key="15">
    <source>
        <dbReference type="EMBL" id="GAA1560526.1"/>
    </source>
</evidence>
<keyword evidence="10 13" id="KW-0718">Serine biosynthesis</keyword>
<evidence type="ECO:0000256" key="2">
    <source>
        <dbReference type="ARBA" id="ARBA00005099"/>
    </source>
</evidence>
<dbReference type="InterPro" id="IPR006272">
    <property type="entry name" value="Pser_aminoTfrase_mycobac"/>
</dbReference>
<evidence type="ECO:0000256" key="3">
    <source>
        <dbReference type="ARBA" id="ARBA00006904"/>
    </source>
</evidence>
<dbReference type="InterPro" id="IPR015421">
    <property type="entry name" value="PyrdxlP-dep_Trfase_major"/>
</dbReference>
<keyword evidence="5 13" id="KW-0032">Aminotransferase</keyword>
<evidence type="ECO:0000256" key="5">
    <source>
        <dbReference type="ARBA" id="ARBA00022576"/>
    </source>
</evidence>
<dbReference type="EC" id="2.6.1.52" evidence="13"/>